<evidence type="ECO:0000259" key="2">
    <source>
        <dbReference type="PROSITE" id="PS50053"/>
    </source>
</evidence>
<gene>
    <name evidence="3" type="ORF">CC86DRAFT_280471</name>
</gene>
<feature type="compositionally biased region" description="Basic residues" evidence="1">
    <location>
        <begin position="58"/>
        <end position="67"/>
    </location>
</feature>
<dbReference type="InterPro" id="IPR022617">
    <property type="entry name" value="Rad60/SUMO-like_dom"/>
</dbReference>
<feature type="compositionally biased region" description="Basic and acidic residues" evidence="1">
    <location>
        <begin position="68"/>
        <end position="86"/>
    </location>
</feature>
<dbReference type="PANTHER" id="PTHR10562">
    <property type="entry name" value="SMALL UBIQUITIN-RELATED MODIFIER"/>
    <property type="match status" value="1"/>
</dbReference>
<name>A0A6A7AHQ1_9PLEO</name>
<organism evidence="3 4">
    <name type="scientific">Ophiobolus disseminans</name>
    <dbReference type="NCBI Taxonomy" id="1469910"/>
    <lineage>
        <taxon>Eukaryota</taxon>
        <taxon>Fungi</taxon>
        <taxon>Dikarya</taxon>
        <taxon>Ascomycota</taxon>
        <taxon>Pezizomycotina</taxon>
        <taxon>Dothideomycetes</taxon>
        <taxon>Pleosporomycetidae</taxon>
        <taxon>Pleosporales</taxon>
        <taxon>Pleosporineae</taxon>
        <taxon>Phaeosphaeriaceae</taxon>
        <taxon>Ophiobolus</taxon>
    </lineage>
</organism>
<sequence length="448" mass="49737">MTDTADSAPPPKKRSLFKRAAWQDAPKTDGEGDDMFSHANEFDKIVAEENRLAEEKRRKAHERKRKHDGQADRKQRKVSSDHDEPILPRSGSGSAARATRISSKARSRTPLSPAPSKPPPDSLSARYDTLTKSTSSTSHIIDLGDSDEDDDTGYNLRSGNGNSLLDYSGWKTDRKQDMAVRPLRPAIPVVDDDDDLEELLDPALATIAARARERAAASARIAANPTTGEPEKAPVIQLFVSPEIPDAKPLMVKVRIDSTLEKTRLAWCGKQGYSPALTKDILFTWKGTRVYDSTTIKRLGIEIDAHGNVSVQGDNNIYDNVNLPKVYVEAWTPQLFKQFQEQEAAEAAAKRKAAEPSPEIEARDPTPEPAPKERKFRLTMKAKGKEDFKLYVRPTTTFAHIASAYKLNRGVDESQPITLMFDGDRLAPMDIIADSELEDMDSIDVLFN</sequence>
<feature type="region of interest" description="Disordered" evidence="1">
    <location>
        <begin position="346"/>
        <end position="373"/>
    </location>
</feature>
<protein>
    <recommendedName>
        <fullName evidence="2">Ubiquitin-like domain-containing protein</fullName>
    </recommendedName>
</protein>
<evidence type="ECO:0000256" key="1">
    <source>
        <dbReference type="SAM" id="MobiDB-lite"/>
    </source>
</evidence>
<dbReference type="EMBL" id="MU006217">
    <property type="protein sequence ID" value="KAF2832238.1"/>
    <property type="molecule type" value="Genomic_DNA"/>
</dbReference>
<dbReference type="SUPFAM" id="SSF54236">
    <property type="entry name" value="Ubiquitin-like"/>
    <property type="match status" value="1"/>
</dbReference>
<feature type="compositionally biased region" description="Basic and acidic residues" evidence="1">
    <location>
        <begin position="348"/>
        <end position="373"/>
    </location>
</feature>
<feature type="domain" description="Ubiquitin-like" evidence="2">
    <location>
        <begin position="376"/>
        <end position="448"/>
    </location>
</feature>
<keyword evidence="4" id="KW-1185">Reference proteome</keyword>
<dbReference type="PROSITE" id="PS50053">
    <property type="entry name" value="UBIQUITIN_2"/>
    <property type="match status" value="1"/>
</dbReference>
<dbReference type="Pfam" id="PF11976">
    <property type="entry name" value="Rad60-SLD"/>
    <property type="match status" value="1"/>
</dbReference>
<feature type="compositionally biased region" description="Basic and acidic residues" evidence="1">
    <location>
        <begin position="40"/>
        <end position="57"/>
    </location>
</feature>
<reference evidence="3" key="1">
    <citation type="journal article" date="2020" name="Stud. Mycol.">
        <title>101 Dothideomycetes genomes: a test case for predicting lifestyles and emergence of pathogens.</title>
        <authorList>
            <person name="Haridas S."/>
            <person name="Albert R."/>
            <person name="Binder M."/>
            <person name="Bloem J."/>
            <person name="Labutti K."/>
            <person name="Salamov A."/>
            <person name="Andreopoulos B."/>
            <person name="Baker S."/>
            <person name="Barry K."/>
            <person name="Bills G."/>
            <person name="Bluhm B."/>
            <person name="Cannon C."/>
            <person name="Castanera R."/>
            <person name="Culley D."/>
            <person name="Daum C."/>
            <person name="Ezra D."/>
            <person name="Gonzalez J."/>
            <person name="Henrissat B."/>
            <person name="Kuo A."/>
            <person name="Liang C."/>
            <person name="Lipzen A."/>
            <person name="Lutzoni F."/>
            <person name="Magnuson J."/>
            <person name="Mondo S."/>
            <person name="Nolan M."/>
            <person name="Ohm R."/>
            <person name="Pangilinan J."/>
            <person name="Park H.-J."/>
            <person name="Ramirez L."/>
            <person name="Alfaro M."/>
            <person name="Sun H."/>
            <person name="Tritt A."/>
            <person name="Yoshinaga Y."/>
            <person name="Zwiers L.-H."/>
            <person name="Turgeon B."/>
            <person name="Goodwin S."/>
            <person name="Spatafora J."/>
            <person name="Crous P."/>
            <person name="Grigoriev I."/>
        </authorList>
    </citation>
    <scope>NUCLEOTIDE SEQUENCE</scope>
    <source>
        <strain evidence="3">CBS 113818</strain>
    </source>
</reference>
<dbReference type="AlphaFoldDB" id="A0A6A7AHQ1"/>
<evidence type="ECO:0000313" key="3">
    <source>
        <dbReference type="EMBL" id="KAF2832238.1"/>
    </source>
</evidence>
<dbReference type="InterPro" id="IPR029071">
    <property type="entry name" value="Ubiquitin-like_domsf"/>
</dbReference>
<dbReference type="OrthoDB" id="3365399at2759"/>
<feature type="region of interest" description="Disordered" evidence="1">
    <location>
        <begin position="1"/>
        <end position="159"/>
    </location>
</feature>
<dbReference type="InterPro" id="IPR000626">
    <property type="entry name" value="Ubiquitin-like_dom"/>
</dbReference>
<feature type="compositionally biased region" description="Pro residues" evidence="1">
    <location>
        <begin position="112"/>
        <end position="121"/>
    </location>
</feature>
<feature type="compositionally biased region" description="Polar residues" evidence="1">
    <location>
        <begin position="130"/>
        <end position="139"/>
    </location>
</feature>
<accession>A0A6A7AHQ1</accession>
<dbReference type="Proteomes" id="UP000799424">
    <property type="component" value="Unassembled WGS sequence"/>
</dbReference>
<evidence type="ECO:0000313" key="4">
    <source>
        <dbReference type="Proteomes" id="UP000799424"/>
    </source>
</evidence>
<proteinExistence type="predicted"/>
<dbReference type="Gene3D" id="3.10.20.90">
    <property type="entry name" value="Phosphatidylinositol 3-kinase Catalytic Subunit, Chain A, domain 1"/>
    <property type="match status" value="2"/>
</dbReference>